<dbReference type="PANTHER" id="PTHR31862:SF1">
    <property type="entry name" value="UPF0261 DOMAIN PROTEIN (AFU_ORTHOLOGUE AFUA_1G10120)"/>
    <property type="match status" value="1"/>
</dbReference>
<name>A0A5B8J051_9RHOB</name>
<evidence type="ECO:0000313" key="3">
    <source>
        <dbReference type="EMBL" id="QDY71284.1"/>
    </source>
</evidence>
<dbReference type="KEGG" id="lit:FPZ52_15095"/>
<dbReference type="Pfam" id="PF23189">
    <property type="entry name" value="UPF0261_C"/>
    <property type="match status" value="1"/>
</dbReference>
<dbReference type="CDD" id="cd15488">
    <property type="entry name" value="Tm-1-like"/>
    <property type="match status" value="1"/>
</dbReference>
<dbReference type="InterPro" id="IPR044122">
    <property type="entry name" value="UPF0261_N"/>
</dbReference>
<dbReference type="InterPro" id="IPR008322">
    <property type="entry name" value="UPF0261"/>
</dbReference>
<dbReference type="AlphaFoldDB" id="A0A5B8J051"/>
<evidence type="ECO:0000259" key="1">
    <source>
        <dbReference type="Pfam" id="PF06792"/>
    </source>
</evidence>
<sequence>MLVIGTMDTKAQELCFVRDRLAAEGHTVLMVDVSTSGKGWGADITAEAVAECHQNGSTVVFTDERGSAVEAMSRALTEWIARQKIAGAIGLGGSGGTALIAPALRCLPLGVPKLLVSTVASGNTAPFIDTSDLIMVPSVTDIGGLNRVSRPILANAAAALSGMLDCKKVEDPSDLPTVALTMFGVTTPCVTAVCDRIKDRFDPIVFHATGTGGRSMENLALAGQLDAVMDLTTTELCDRLAGGIMAASPDRIARLAPLGIPYIGSAGALDMVNFAAADTVPERYSDRLLYRHNPQITLMRTTAPECAQIGREIGEALNLFDGPTVFLIPEGGVSALDAPGQPFHDPTADAALFEAVEATLRQTSKRRVIRLPHHINDPAFASVAAGLLEDMMNEVRT</sequence>
<feature type="domain" description="UPF0261" evidence="1">
    <location>
        <begin position="2"/>
        <end position="166"/>
    </location>
</feature>
<dbReference type="Pfam" id="PF06792">
    <property type="entry name" value="UPF0261"/>
    <property type="match status" value="1"/>
</dbReference>
<reference evidence="3 4" key="1">
    <citation type="submission" date="2019-07" db="EMBL/GenBank/DDBJ databases">
        <title>Litoreibacter alkalisoli sp. nov., isolated from saline-alkaline soil.</title>
        <authorList>
            <person name="Wang S."/>
            <person name="Xu L."/>
            <person name="Xing Y.-T."/>
            <person name="Sun J.-Q."/>
        </authorList>
    </citation>
    <scope>NUCLEOTIDE SEQUENCE [LARGE SCALE GENOMIC DNA]</scope>
    <source>
        <strain evidence="3 4">LN3S51</strain>
        <plasmid evidence="3 4">unnamed3</plasmid>
    </source>
</reference>
<dbReference type="EMBL" id="CP042264">
    <property type="protein sequence ID" value="QDY71284.1"/>
    <property type="molecule type" value="Genomic_DNA"/>
</dbReference>
<dbReference type="NCBIfam" id="NF002674">
    <property type="entry name" value="PRK02399.1-2"/>
    <property type="match status" value="1"/>
</dbReference>
<keyword evidence="4" id="KW-1185">Reference proteome</keyword>
<dbReference type="Proteomes" id="UP000318483">
    <property type="component" value="Plasmid unnamed3"/>
</dbReference>
<gene>
    <name evidence="3" type="ORF">FPZ52_15095</name>
</gene>
<dbReference type="NCBIfam" id="NF002673">
    <property type="entry name" value="PRK02399.1-1"/>
    <property type="match status" value="1"/>
</dbReference>
<protein>
    <submittedName>
        <fullName evidence="3">UPF0261 family protein</fullName>
    </submittedName>
</protein>
<evidence type="ECO:0000259" key="2">
    <source>
        <dbReference type="Pfam" id="PF23189"/>
    </source>
</evidence>
<dbReference type="Gene3D" id="3.40.50.12020">
    <property type="entry name" value="Uncharacterised protein family UPF0261, NN domain"/>
    <property type="match status" value="1"/>
</dbReference>
<organism evidence="3 4">
    <name type="scientific">Qingshengfaniella alkalisoli</name>
    <dbReference type="NCBI Taxonomy" id="2599296"/>
    <lineage>
        <taxon>Bacteria</taxon>
        <taxon>Pseudomonadati</taxon>
        <taxon>Pseudomonadota</taxon>
        <taxon>Alphaproteobacteria</taxon>
        <taxon>Rhodobacterales</taxon>
        <taxon>Paracoccaceae</taxon>
        <taxon>Qingshengfaniella</taxon>
    </lineage>
</organism>
<accession>A0A5B8J051</accession>
<feature type="domain" description="UPF0261" evidence="2">
    <location>
        <begin position="176"/>
        <end position="392"/>
    </location>
</feature>
<geneLocation type="plasmid" evidence="3 4">
    <name>unnamed3</name>
</geneLocation>
<dbReference type="PIRSF" id="PIRSF033271">
    <property type="entry name" value="UCP033271"/>
    <property type="match status" value="1"/>
</dbReference>
<dbReference type="InterPro" id="IPR051353">
    <property type="entry name" value="Tobamovirus_resist_UPF0261"/>
</dbReference>
<evidence type="ECO:0000313" key="4">
    <source>
        <dbReference type="Proteomes" id="UP000318483"/>
    </source>
</evidence>
<dbReference type="Gene3D" id="3.40.50.12030">
    <property type="entry name" value="Uncharacterised protein family UPF0261, NC domain"/>
    <property type="match status" value="1"/>
</dbReference>
<proteinExistence type="predicted"/>
<dbReference type="PANTHER" id="PTHR31862">
    <property type="entry name" value="UPF0261 DOMAIN PROTEIN (AFU_ORTHOLOGUE AFUA_1G10120)"/>
    <property type="match status" value="1"/>
</dbReference>
<dbReference type="InterPro" id="IPR056778">
    <property type="entry name" value="UPF0261_C"/>
</dbReference>
<dbReference type="OrthoDB" id="9776369at2"/>
<keyword evidence="3" id="KW-0614">Plasmid</keyword>